<evidence type="ECO:0000313" key="1">
    <source>
        <dbReference type="EMBL" id="MBS7813722.1"/>
    </source>
</evidence>
<sequence length="70" mass="7650">MRLSNPIIEDGALIAVAAQGDAGWFLIAIDRRLEELDRANFETASEVGDAARGYLRRNHPPVGSWGGAWK</sequence>
<name>A0ABS5QJG2_9PROT</name>
<keyword evidence="2" id="KW-1185">Reference proteome</keyword>
<protein>
    <submittedName>
        <fullName evidence="1">Uncharacterized protein</fullName>
    </submittedName>
</protein>
<dbReference type="EMBL" id="JAHCDA010000006">
    <property type="protein sequence ID" value="MBS7813722.1"/>
    <property type="molecule type" value="Genomic_DNA"/>
</dbReference>
<evidence type="ECO:0000313" key="2">
    <source>
        <dbReference type="Proteomes" id="UP000766336"/>
    </source>
</evidence>
<reference evidence="1 2" key="1">
    <citation type="submission" date="2021-05" db="EMBL/GenBank/DDBJ databases">
        <title>Roseococcus sp. XZZS9, whole genome shotgun sequencing project.</title>
        <authorList>
            <person name="Zhao G."/>
            <person name="Shen L."/>
        </authorList>
    </citation>
    <scope>NUCLEOTIDE SEQUENCE [LARGE SCALE GENOMIC DNA]</scope>
    <source>
        <strain evidence="1 2">XZZS9</strain>
    </source>
</reference>
<proteinExistence type="predicted"/>
<organism evidence="1 2">
    <name type="scientific">Roseococcus pinisoli</name>
    <dbReference type="NCBI Taxonomy" id="2835040"/>
    <lineage>
        <taxon>Bacteria</taxon>
        <taxon>Pseudomonadati</taxon>
        <taxon>Pseudomonadota</taxon>
        <taxon>Alphaproteobacteria</taxon>
        <taxon>Acetobacterales</taxon>
        <taxon>Roseomonadaceae</taxon>
        <taxon>Roseococcus</taxon>
    </lineage>
</organism>
<dbReference type="Proteomes" id="UP000766336">
    <property type="component" value="Unassembled WGS sequence"/>
</dbReference>
<accession>A0ABS5QJG2</accession>
<comment type="caution">
    <text evidence="1">The sequence shown here is derived from an EMBL/GenBank/DDBJ whole genome shotgun (WGS) entry which is preliminary data.</text>
</comment>
<gene>
    <name evidence="1" type="ORF">KHU32_22470</name>
</gene>
<dbReference type="RefSeq" id="WP_213672427.1">
    <property type="nucleotide sequence ID" value="NZ_JAHCDA010000006.1"/>
</dbReference>